<evidence type="ECO:0000256" key="9">
    <source>
        <dbReference type="SAM" id="Phobius"/>
    </source>
</evidence>
<gene>
    <name evidence="10" type="ORF">MNBD_NITROSPIRAE03-753</name>
</gene>
<reference evidence="10" key="1">
    <citation type="submission" date="2018-06" db="EMBL/GenBank/DDBJ databases">
        <authorList>
            <person name="Zhirakovskaya E."/>
        </authorList>
    </citation>
    <scope>NUCLEOTIDE SEQUENCE</scope>
</reference>
<dbReference type="GO" id="GO:0005886">
    <property type="term" value="C:plasma membrane"/>
    <property type="evidence" value="ECO:0007669"/>
    <property type="project" value="UniProtKB-SubCell"/>
</dbReference>
<feature type="transmembrane region" description="Helical" evidence="9">
    <location>
        <begin position="12"/>
        <end position="35"/>
    </location>
</feature>
<protein>
    <recommendedName>
        <fullName evidence="3">Flagellar biosynthetic protein FliQ</fullName>
    </recommendedName>
</protein>
<evidence type="ECO:0000256" key="6">
    <source>
        <dbReference type="ARBA" id="ARBA00022989"/>
    </source>
</evidence>
<dbReference type="InterPro" id="IPR002191">
    <property type="entry name" value="Bac_export_3"/>
</dbReference>
<dbReference type="PIRSF" id="PIRSF004669">
    <property type="entry name" value="FliQ"/>
    <property type="match status" value="1"/>
</dbReference>
<evidence type="ECO:0000313" key="10">
    <source>
        <dbReference type="EMBL" id="VAX28864.1"/>
    </source>
</evidence>
<evidence type="ECO:0000256" key="7">
    <source>
        <dbReference type="ARBA" id="ARBA00023136"/>
    </source>
</evidence>
<evidence type="ECO:0000256" key="4">
    <source>
        <dbReference type="ARBA" id="ARBA00022475"/>
    </source>
</evidence>
<keyword evidence="10" id="KW-0966">Cell projection</keyword>
<evidence type="ECO:0000256" key="8">
    <source>
        <dbReference type="ARBA" id="ARBA00023143"/>
    </source>
</evidence>
<sequence>MTIDMVRDISGEVIKTVLIVSGPALLVSLLVGLLISFFQAITQIQEFTLTFVPKILAVFLCLFILLPWTAQVLIDFTRRLIINIPFYIK</sequence>
<dbReference type="GO" id="GO:0009425">
    <property type="term" value="C:bacterial-type flagellum basal body"/>
    <property type="evidence" value="ECO:0007669"/>
    <property type="project" value="UniProtKB-SubCell"/>
</dbReference>
<dbReference type="NCBIfam" id="TIGR01402">
    <property type="entry name" value="fliQ"/>
    <property type="match status" value="1"/>
</dbReference>
<evidence type="ECO:0000256" key="3">
    <source>
        <dbReference type="ARBA" id="ARBA00021718"/>
    </source>
</evidence>
<dbReference type="PRINTS" id="PR00952">
    <property type="entry name" value="TYPE3IMQPROT"/>
</dbReference>
<dbReference type="GO" id="GO:0009306">
    <property type="term" value="P:protein secretion"/>
    <property type="evidence" value="ECO:0007669"/>
    <property type="project" value="InterPro"/>
</dbReference>
<keyword evidence="7 9" id="KW-0472">Membrane</keyword>
<dbReference type="PANTHER" id="PTHR34040:SF2">
    <property type="entry name" value="FLAGELLAR BIOSYNTHETIC PROTEIN FLIQ"/>
    <property type="match status" value="1"/>
</dbReference>
<proteinExistence type="predicted"/>
<keyword evidence="10" id="KW-0969">Cilium</keyword>
<evidence type="ECO:0000256" key="1">
    <source>
        <dbReference type="ARBA" id="ARBA00004117"/>
    </source>
</evidence>
<feature type="transmembrane region" description="Helical" evidence="9">
    <location>
        <begin position="55"/>
        <end position="74"/>
    </location>
</feature>
<dbReference type="EMBL" id="UOGI01000033">
    <property type="protein sequence ID" value="VAX28864.1"/>
    <property type="molecule type" value="Genomic_DNA"/>
</dbReference>
<evidence type="ECO:0000256" key="5">
    <source>
        <dbReference type="ARBA" id="ARBA00022692"/>
    </source>
</evidence>
<keyword evidence="4" id="KW-1003">Cell membrane</keyword>
<dbReference type="AlphaFoldDB" id="A0A3B1CYA9"/>
<name>A0A3B1CYA9_9ZZZZ</name>
<keyword evidence="10" id="KW-0282">Flagellum</keyword>
<evidence type="ECO:0000256" key="2">
    <source>
        <dbReference type="ARBA" id="ARBA00004651"/>
    </source>
</evidence>
<dbReference type="Pfam" id="PF01313">
    <property type="entry name" value="Bac_export_3"/>
    <property type="match status" value="1"/>
</dbReference>
<keyword evidence="5 9" id="KW-0812">Transmembrane</keyword>
<organism evidence="10">
    <name type="scientific">hydrothermal vent metagenome</name>
    <dbReference type="NCBI Taxonomy" id="652676"/>
    <lineage>
        <taxon>unclassified sequences</taxon>
        <taxon>metagenomes</taxon>
        <taxon>ecological metagenomes</taxon>
    </lineage>
</organism>
<dbReference type="InterPro" id="IPR006305">
    <property type="entry name" value="FliQ"/>
</dbReference>
<keyword evidence="6 9" id="KW-1133">Transmembrane helix</keyword>
<accession>A0A3B1CYA9</accession>
<comment type="subcellular location">
    <subcellularLocation>
        <location evidence="1">Bacterial flagellum basal body</location>
    </subcellularLocation>
    <subcellularLocation>
        <location evidence="2">Cell membrane</location>
        <topology evidence="2">Multi-pass membrane protein</topology>
    </subcellularLocation>
</comment>
<dbReference type="GO" id="GO:0044780">
    <property type="term" value="P:bacterial-type flagellum assembly"/>
    <property type="evidence" value="ECO:0007669"/>
    <property type="project" value="InterPro"/>
</dbReference>
<keyword evidence="8" id="KW-0975">Bacterial flagellum</keyword>
<dbReference type="PANTHER" id="PTHR34040">
    <property type="entry name" value="FLAGELLAR BIOSYNTHETIC PROTEIN FLIQ"/>
    <property type="match status" value="1"/>
</dbReference>